<organism evidence="1 2">
    <name type="scientific">Thalassobacterium sedimentorum</name>
    <dbReference type="NCBI Taxonomy" id="3041258"/>
    <lineage>
        <taxon>Bacteria</taxon>
        <taxon>Pseudomonadati</taxon>
        <taxon>Verrucomicrobiota</taxon>
        <taxon>Opitutia</taxon>
        <taxon>Puniceicoccales</taxon>
        <taxon>Coraliomargaritaceae</taxon>
        <taxon>Thalassobacterium</taxon>
    </lineage>
</organism>
<reference evidence="1 2" key="1">
    <citation type="submission" date="2023-04" db="EMBL/GenBank/DDBJ databases">
        <title>A novel bacteria isolated from coastal sediment.</title>
        <authorList>
            <person name="Liu X.-J."/>
            <person name="Du Z.-J."/>
        </authorList>
    </citation>
    <scope>NUCLEOTIDE SEQUENCE [LARGE SCALE GENOMIC DNA]</scope>
    <source>
        <strain evidence="1 2">SDUM461004</strain>
    </source>
</reference>
<evidence type="ECO:0000313" key="1">
    <source>
        <dbReference type="EMBL" id="MDQ8193011.1"/>
    </source>
</evidence>
<accession>A0ABU1AGW2</accession>
<keyword evidence="2" id="KW-1185">Reference proteome</keyword>
<comment type="caution">
    <text evidence="1">The sequence shown here is derived from an EMBL/GenBank/DDBJ whole genome shotgun (WGS) entry which is preliminary data.</text>
</comment>
<gene>
    <name evidence="1" type="ORF">QEH59_01140</name>
</gene>
<evidence type="ECO:0000313" key="2">
    <source>
        <dbReference type="Proteomes" id="UP001243717"/>
    </source>
</evidence>
<name>A0ABU1AGW2_9BACT</name>
<proteinExistence type="predicted"/>
<dbReference type="PROSITE" id="PS51257">
    <property type="entry name" value="PROKAR_LIPOPROTEIN"/>
    <property type="match status" value="1"/>
</dbReference>
<protein>
    <submittedName>
        <fullName evidence="1">Uncharacterized protein</fullName>
    </submittedName>
</protein>
<sequence length="220" mass="24265">MRCADTVTSSAPSAHSMRPLLALLIILVCVWSSGCESARRPSTYLAHFDLKHPQVEDFELCASAGCRQLSQLGYTQPEWQSICALFTPPPMNAQDERERIKIAIALTEQINGPKNGTAGDAPRNQRALGTGSQLDCIAEAANTTVTLMLLQEEGLLKFHSTGYPQHRGFFRLRLPHNTASIYENNTGDHYAVDSWFYKNGAPPVCVPVSEWKAGYTPEDL</sequence>
<dbReference type="Proteomes" id="UP001243717">
    <property type="component" value="Unassembled WGS sequence"/>
</dbReference>
<dbReference type="EMBL" id="JARXIC010000002">
    <property type="protein sequence ID" value="MDQ8193011.1"/>
    <property type="molecule type" value="Genomic_DNA"/>
</dbReference>